<evidence type="ECO:0000259" key="5">
    <source>
        <dbReference type="Pfam" id="PF08531"/>
    </source>
</evidence>
<comment type="catalytic activity">
    <reaction evidence="1">
        <text>Hydrolysis of terminal non-reducing alpha-L-rhamnose residues in alpha-L-rhamnosides.</text>
        <dbReference type="EC" id="3.2.1.40"/>
    </reaction>
</comment>
<dbReference type="PIRSF" id="PIRSF010631">
    <property type="entry name" value="A-rhamnsds"/>
    <property type="match status" value="1"/>
</dbReference>
<dbReference type="EC" id="3.2.1.40" evidence="2"/>
<evidence type="ECO:0000259" key="6">
    <source>
        <dbReference type="Pfam" id="PF17389"/>
    </source>
</evidence>
<feature type="domain" description="Bacterial alpha-L-rhamnosidase N-terminal" evidence="5">
    <location>
        <begin position="136"/>
        <end position="271"/>
    </location>
</feature>
<evidence type="ECO:0000259" key="4">
    <source>
        <dbReference type="Pfam" id="PF05592"/>
    </source>
</evidence>
<evidence type="ECO:0000256" key="2">
    <source>
        <dbReference type="ARBA" id="ARBA00012652"/>
    </source>
</evidence>
<dbReference type="PANTHER" id="PTHR33307:SF6">
    <property type="entry name" value="ALPHA-RHAMNOSIDASE (EUROFUNG)-RELATED"/>
    <property type="match status" value="1"/>
</dbReference>
<dbReference type="Gene3D" id="2.60.120.260">
    <property type="entry name" value="Galactose-binding domain-like"/>
    <property type="match status" value="2"/>
</dbReference>
<gene>
    <name evidence="8" type="ORF">CWS01_10140</name>
</gene>
<feature type="domain" description="Alpha-L-rhamnosidase C-terminal" evidence="7">
    <location>
        <begin position="765"/>
        <end position="836"/>
    </location>
</feature>
<accession>A0A2N0Z2V9</accession>
<dbReference type="InterPro" id="IPR008928">
    <property type="entry name" value="6-hairpin_glycosidase_sf"/>
</dbReference>
<dbReference type="InterPro" id="IPR016007">
    <property type="entry name" value="Alpha_rhamnosid"/>
</dbReference>
<dbReference type="InterPro" id="IPR008902">
    <property type="entry name" value="Rhamnosid_concanavalin"/>
</dbReference>
<dbReference type="InterPro" id="IPR012341">
    <property type="entry name" value="6hp_glycosidase-like_sf"/>
</dbReference>
<keyword evidence="3" id="KW-0378">Hydrolase</keyword>
<dbReference type="Pfam" id="PF08531">
    <property type="entry name" value="Bac_rhamnosid_N"/>
    <property type="match status" value="1"/>
</dbReference>
<organism evidence="8 9">
    <name type="scientific">Niallia nealsonii</name>
    <dbReference type="NCBI Taxonomy" id="115979"/>
    <lineage>
        <taxon>Bacteria</taxon>
        <taxon>Bacillati</taxon>
        <taxon>Bacillota</taxon>
        <taxon>Bacilli</taxon>
        <taxon>Bacillales</taxon>
        <taxon>Bacillaceae</taxon>
        <taxon>Niallia</taxon>
    </lineage>
</organism>
<dbReference type="EMBL" id="PISE01000019">
    <property type="protein sequence ID" value="PKG23846.1"/>
    <property type="molecule type" value="Genomic_DNA"/>
</dbReference>
<feature type="domain" description="Alpha-L-rhamnosidase six-hairpin glycosidase" evidence="6">
    <location>
        <begin position="411"/>
        <end position="758"/>
    </location>
</feature>
<evidence type="ECO:0000256" key="3">
    <source>
        <dbReference type="ARBA" id="ARBA00022801"/>
    </source>
</evidence>
<dbReference type="InterPro" id="IPR013737">
    <property type="entry name" value="Bac_rhamnosid_N"/>
</dbReference>
<dbReference type="InterPro" id="IPR013783">
    <property type="entry name" value="Ig-like_fold"/>
</dbReference>
<dbReference type="InterPro" id="IPR035398">
    <property type="entry name" value="Bac_rhamnosid_C"/>
</dbReference>
<feature type="domain" description="Alpha-L-rhamnosidase concanavalin-like" evidence="4">
    <location>
        <begin position="308"/>
        <end position="405"/>
    </location>
</feature>
<proteinExistence type="predicted"/>
<dbReference type="OrthoDB" id="9761045at2"/>
<dbReference type="Pfam" id="PF17389">
    <property type="entry name" value="Bac_rhamnosid6H"/>
    <property type="match status" value="1"/>
</dbReference>
<dbReference type="GO" id="GO:0005975">
    <property type="term" value="P:carbohydrate metabolic process"/>
    <property type="evidence" value="ECO:0007669"/>
    <property type="project" value="InterPro"/>
</dbReference>
<evidence type="ECO:0000313" key="9">
    <source>
        <dbReference type="Proteomes" id="UP000233375"/>
    </source>
</evidence>
<dbReference type="Pfam" id="PF17390">
    <property type="entry name" value="Bac_rhamnosid_C"/>
    <property type="match status" value="1"/>
</dbReference>
<dbReference type="Pfam" id="PF05592">
    <property type="entry name" value="Bac_rhamnosid"/>
    <property type="match status" value="1"/>
</dbReference>
<dbReference type="InterPro" id="IPR035396">
    <property type="entry name" value="Bac_rhamnosid6H"/>
</dbReference>
<name>A0A2N0Z2V9_9BACI</name>
<dbReference type="Gene3D" id="2.60.420.10">
    <property type="entry name" value="Maltose phosphorylase, domain 3"/>
    <property type="match status" value="1"/>
</dbReference>
<dbReference type="Pfam" id="PF25788">
    <property type="entry name" value="Ig_Rha78A_N"/>
    <property type="match status" value="1"/>
</dbReference>
<dbReference type="Gene3D" id="1.50.10.10">
    <property type="match status" value="1"/>
</dbReference>
<dbReference type="SUPFAM" id="SSF48208">
    <property type="entry name" value="Six-hairpin glycosidases"/>
    <property type="match status" value="1"/>
</dbReference>
<sequence length="949" mass="108008">MTMIIKNLKTNRITNPMGFDLGSPRVSWITESSIAKKQKAAQIQVAMDIEFNQIILDTGISSDIDSISYELKIDLKPQTRYYWKVTVWADNGEVATSEIAWFETAKLDKPWKAKWVTPEFAANINPVIYKTVSFDKEVESVRVYMTGLGLYELYVNKSKVGNEYLTPNFNAYDRWIQYQTYDITENIQWDQNLIEIALGDGWYKGRVFGFDSNPINTYGDKFVALAEILVHYADGTYETIITDNTWKARYSNITISSIYDGEVYDATLDTSEAFSVIEVDYGYEKLKARLSLPVKMKEEIKPIDIIYTPAGETVLDFGQNMVGWVSFSTTAPKGTVIKLSHGEILQRGNFYRENLRSAKAEYTYISEGEQIKTRPHFTYYGFRYVKVEGWYGEISLDYFVGHVVYSDMELTGHIETNNEKINRLFLNVLWGQKGNFLDVPTDCPQRDERQGWTGDAQVFSGTASFNMDTAAFFQKYGYDIAAEQRKFGGSVPYVVPTNGFNMHGSTAWGEAATVIPWNVYLYFGDKAILENQLSSMKAWVDYIKNIDDANGSTRLWVINNHFGDWLSLDAPEPSIMTGGTDTGYIASAYYCYSSELVAKAATVLGKENMAKEYSELAAEIRKAIQDEYFSKNGRLTVDTQTGYVLALFLNLVPEGYTEKAVNGLVKKLKESKYHLKTGFVGTPYLCLVLSKYGRNDLAYRLLLNEDYPSWLYAVNLGATTIWERWNSVLEDGSISDTGMNSLNHYAYGSIVEWMYRYMVGFNPVEGKPGFRHIQFTAMPEEKFKWVKGIYSSPAGTYESAWSYDENRKLTIKLVVPFNTSATVVLPDADLNTVKVNGGMLKDVYPNAIVQGGNISFEVESGTYEFMYKQERTRGKNYHIEMDVKTLLADDEAKKIILEYMPELNYMPEFLLDGSLEEIMLTPFSKSNFVVLRKLDAKLRTIGKPESIMK</sequence>
<dbReference type="AlphaFoldDB" id="A0A2N0Z2V9"/>
<evidence type="ECO:0000256" key="1">
    <source>
        <dbReference type="ARBA" id="ARBA00001445"/>
    </source>
</evidence>
<dbReference type="Gene3D" id="2.60.40.10">
    <property type="entry name" value="Immunoglobulins"/>
    <property type="match status" value="1"/>
</dbReference>
<keyword evidence="9" id="KW-1185">Reference proteome</keyword>
<evidence type="ECO:0000259" key="7">
    <source>
        <dbReference type="Pfam" id="PF17390"/>
    </source>
</evidence>
<dbReference type="GO" id="GO:0030596">
    <property type="term" value="F:alpha-L-rhamnosidase activity"/>
    <property type="evidence" value="ECO:0007669"/>
    <property type="project" value="UniProtKB-EC"/>
</dbReference>
<comment type="caution">
    <text evidence="8">The sequence shown here is derived from an EMBL/GenBank/DDBJ whole genome shotgun (WGS) entry which is preliminary data.</text>
</comment>
<reference evidence="8 9" key="1">
    <citation type="journal article" date="2003" name="Int. J. Syst. Evol. Microbiol.">
        <title>Bacillus nealsonii sp. nov., isolated from a spacecraft-assembly facility, whose spores are gamma-radiation resistant.</title>
        <authorList>
            <person name="Venkateswaran K."/>
            <person name="Kempf M."/>
            <person name="Chen F."/>
            <person name="Satomi M."/>
            <person name="Nicholson W."/>
            <person name="Kern R."/>
        </authorList>
    </citation>
    <scope>NUCLEOTIDE SEQUENCE [LARGE SCALE GENOMIC DNA]</scope>
    <source>
        <strain evidence="8 9">FO-92</strain>
    </source>
</reference>
<dbReference type="Proteomes" id="UP000233375">
    <property type="component" value="Unassembled WGS sequence"/>
</dbReference>
<evidence type="ECO:0000313" key="8">
    <source>
        <dbReference type="EMBL" id="PKG23846.1"/>
    </source>
</evidence>
<dbReference type="PANTHER" id="PTHR33307">
    <property type="entry name" value="ALPHA-RHAMNOSIDASE (EUROFUNG)"/>
    <property type="match status" value="1"/>
</dbReference>
<protein>
    <recommendedName>
        <fullName evidence="2">alpha-L-rhamnosidase</fullName>
        <ecNumber evidence="2">3.2.1.40</ecNumber>
    </recommendedName>
</protein>